<evidence type="ECO:0000313" key="3">
    <source>
        <dbReference type="Proteomes" id="UP000824169"/>
    </source>
</evidence>
<dbReference type="EMBL" id="DVOO01000027">
    <property type="protein sequence ID" value="HIV25911.1"/>
    <property type="molecule type" value="Genomic_DNA"/>
</dbReference>
<sequence length="173" mass="18251">MKKVTAAAAVCLTVSLVFAGCRGADKEQTALEGKTLSEIIDLIYEQKDPGIGTATMEVDLGDAGALKYNTGLDSAEGIEEAAVSEAMISAQAYSLVLVRVEDSADTETVAREMQEGIDPAKWICVQADDREVSGYGDVALLIMVSSELSESVTAEEITDAFRTVCGGELAFEL</sequence>
<feature type="chain" id="PRO_5039370983" description="DUF4252 domain-containing protein" evidence="1">
    <location>
        <begin position="20"/>
        <end position="173"/>
    </location>
</feature>
<proteinExistence type="predicted"/>
<comment type="caution">
    <text evidence="2">The sequence shown here is derived from an EMBL/GenBank/DDBJ whole genome shotgun (WGS) entry which is preliminary data.</text>
</comment>
<evidence type="ECO:0008006" key="4">
    <source>
        <dbReference type="Google" id="ProtNLM"/>
    </source>
</evidence>
<name>A0A9D1P4P7_9FIRM</name>
<evidence type="ECO:0000313" key="2">
    <source>
        <dbReference type="EMBL" id="HIV25911.1"/>
    </source>
</evidence>
<dbReference type="AlphaFoldDB" id="A0A9D1P4P7"/>
<gene>
    <name evidence="2" type="ORF">IAB71_09095</name>
</gene>
<dbReference type="Proteomes" id="UP000824169">
    <property type="component" value="Unassembled WGS sequence"/>
</dbReference>
<dbReference type="PROSITE" id="PS51257">
    <property type="entry name" value="PROKAR_LIPOPROTEIN"/>
    <property type="match status" value="1"/>
</dbReference>
<feature type="signal peptide" evidence="1">
    <location>
        <begin position="1"/>
        <end position="19"/>
    </location>
</feature>
<reference evidence="2" key="2">
    <citation type="journal article" date="2021" name="PeerJ">
        <title>Extensive microbial diversity within the chicken gut microbiome revealed by metagenomics and culture.</title>
        <authorList>
            <person name="Gilroy R."/>
            <person name="Ravi A."/>
            <person name="Getino M."/>
            <person name="Pursley I."/>
            <person name="Horton D.L."/>
            <person name="Alikhan N.F."/>
            <person name="Baker D."/>
            <person name="Gharbi K."/>
            <person name="Hall N."/>
            <person name="Watson M."/>
            <person name="Adriaenssens E.M."/>
            <person name="Foster-Nyarko E."/>
            <person name="Jarju S."/>
            <person name="Secka A."/>
            <person name="Antonio M."/>
            <person name="Oren A."/>
            <person name="Chaudhuri R.R."/>
            <person name="La Ragione R."/>
            <person name="Hildebrand F."/>
            <person name="Pallen M.J."/>
        </authorList>
    </citation>
    <scope>NUCLEOTIDE SEQUENCE</scope>
    <source>
        <strain evidence="2">CHK188-20938</strain>
    </source>
</reference>
<evidence type="ECO:0000256" key="1">
    <source>
        <dbReference type="SAM" id="SignalP"/>
    </source>
</evidence>
<accession>A0A9D1P4P7</accession>
<reference evidence="2" key="1">
    <citation type="submission" date="2020-10" db="EMBL/GenBank/DDBJ databases">
        <authorList>
            <person name="Gilroy R."/>
        </authorList>
    </citation>
    <scope>NUCLEOTIDE SEQUENCE</scope>
    <source>
        <strain evidence="2">CHK188-20938</strain>
    </source>
</reference>
<organism evidence="2 3">
    <name type="scientific">Candidatus Scatomonas pullistercoris</name>
    <dbReference type="NCBI Taxonomy" id="2840920"/>
    <lineage>
        <taxon>Bacteria</taxon>
        <taxon>Bacillati</taxon>
        <taxon>Bacillota</taxon>
        <taxon>Clostridia</taxon>
        <taxon>Lachnospirales</taxon>
        <taxon>Lachnospiraceae</taxon>
        <taxon>Lachnospiraceae incertae sedis</taxon>
        <taxon>Candidatus Scatomonas</taxon>
    </lineage>
</organism>
<protein>
    <recommendedName>
        <fullName evidence="4">DUF4252 domain-containing protein</fullName>
    </recommendedName>
</protein>
<keyword evidence="1" id="KW-0732">Signal</keyword>